<dbReference type="AlphaFoldDB" id="A0A1H2RCS3"/>
<name>A0A1H2RCS3_9FLAO</name>
<dbReference type="CDD" id="cd00093">
    <property type="entry name" value="HTH_XRE"/>
    <property type="match status" value="1"/>
</dbReference>
<organism evidence="2 3">
    <name type="scientific">Flagellimonas zhangzhouensis</name>
    <dbReference type="NCBI Taxonomy" id="1073328"/>
    <lineage>
        <taxon>Bacteria</taxon>
        <taxon>Pseudomonadati</taxon>
        <taxon>Bacteroidota</taxon>
        <taxon>Flavobacteriia</taxon>
        <taxon>Flavobacteriales</taxon>
        <taxon>Flavobacteriaceae</taxon>
        <taxon>Flagellimonas</taxon>
    </lineage>
</organism>
<feature type="domain" description="HTH cro/C1-type" evidence="1">
    <location>
        <begin position="17"/>
        <end position="71"/>
    </location>
</feature>
<dbReference type="InterPro" id="IPR010982">
    <property type="entry name" value="Lambda_DNA-bd_dom_sf"/>
</dbReference>
<dbReference type="EMBL" id="FNMY01000001">
    <property type="protein sequence ID" value="SDW17105.1"/>
    <property type="molecule type" value="Genomic_DNA"/>
</dbReference>
<evidence type="ECO:0000313" key="3">
    <source>
        <dbReference type="Proteomes" id="UP000199592"/>
    </source>
</evidence>
<gene>
    <name evidence="2" type="ORF">SAMN04487892_0584</name>
</gene>
<dbReference type="STRING" id="1073328.SAMN05216294_1934"/>
<reference evidence="3" key="1">
    <citation type="submission" date="2016-10" db="EMBL/GenBank/DDBJ databases">
        <authorList>
            <person name="Varghese N."/>
            <person name="Submissions S."/>
        </authorList>
    </citation>
    <scope>NUCLEOTIDE SEQUENCE [LARGE SCALE GENOMIC DNA]</scope>
    <source>
        <strain evidence="3">DSM 25030</strain>
    </source>
</reference>
<accession>A0A1H2RCS3</accession>
<protein>
    <submittedName>
        <fullName evidence="2">Helix-turn-helix domain-containing protein</fullName>
    </submittedName>
</protein>
<keyword evidence="3" id="KW-1185">Reference proteome</keyword>
<sequence>MSKEDLNIILSNIGAIVKRHRKERGLSQLNMGLDIDMSANQIGRIERAESNPTVETLHTIANYFGFDIIEFFKKQ</sequence>
<dbReference type="Pfam" id="PF01381">
    <property type="entry name" value="HTH_3"/>
    <property type="match status" value="1"/>
</dbReference>
<dbReference type="InterPro" id="IPR001387">
    <property type="entry name" value="Cro/C1-type_HTH"/>
</dbReference>
<dbReference type="OrthoDB" id="2902336at2"/>
<dbReference type="GO" id="GO:0003677">
    <property type="term" value="F:DNA binding"/>
    <property type="evidence" value="ECO:0007669"/>
    <property type="project" value="InterPro"/>
</dbReference>
<proteinExistence type="predicted"/>
<dbReference type="Proteomes" id="UP000199592">
    <property type="component" value="Unassembled WGS sequence"/>
</dbReference>
<evidence type="ECO:0000313" key="2">
    <source>
        <dbReference type="EMBL" id="SDW17105.1"/>
    </source>
</evidence>
<dbReference type="SMART" id="SM00530">
    <property type="entry name" value="HTH_XRE"/>
    <property type="match status" value="1"/>
</dbReference>
<evidence type="ECO:0000259" key="1">
    <source>
        <dbReference type="PROSITE" id="PS50943"/>
    </source>
</evidence>
<dbReference type="RefSeq" id="WP_090294804.1">
    <property type="nucleotide sequence ID" value="NZ_FNKI01000002.1"/>
</dbReference>
<dbReference type="SUPFAM" id="SSF47413">
    <property type="entry name" value="lambda repressor-like DNA-binding domains"/>
    <property type="match status" value="1"/>
</dbReference>
<dbReference type="Gene3D" id="1.10.260.40">
    <property type="entry name" value="lambda repressor-like DNA-binding domains"/>
    <property type="match status" value="1"/>
</dbReference>
<dbReference type="PROSITE" id="PS50943">
    <property type="entry name" value="HTH_CROC1"/>
    <property type="match status" value="1"/>
</dbReference>